<accession>A0A450SKX0</accession>
<keyword evidence="1" id="KW-0472">Membrane</keyword>
<sequence>MVIDQNLQNELREYAWKYFSFHAEQRLKTFHFFVILSAVLTGAIFTLITETGDTGYVAPLAYLLTIFSFVFWKLDIRNKELIKHGENVLKNLEALLMFVYEEWKINEKSKFPKMSLFSTHMSYSDCFNMVFCVFGVGGFILGTIFVLKVVT</sequence>
<dbReference type="EMBL" id="CAADFD010000017">
    <property type="protein sequence ID" value="VFJ54227.1"/>
    <property type="molecule type" value="Genomic_DNA"/>
</dbReference>
<evidence type="ECO:0000313" key="2">
    <source>
        <dbReference type="EMBL" id="VFJ44609.1"/>
    </source>
</evidence>
<feature type="transmembrane region" description="Helical" evidence="1">
    <location>
        <begin position="55"/>
        <end position="74"/>
    </location>
</feature>
<reference evidence="3" key="1">
    <citation type="submission" date="2019-02" db="EMBL/GenBank/DDBJ databases">
        <authorList>
            <person name="Gruber-Vodicka R. H."/>
            <person name="Seah K. B. B."/>
        </authorList>
    </citation>
    <scope>NUCLEOTIDE SEQUENCE</scope>
    <source>
        <strain evidence="3">BECK_BZ106</strain>
        <strain evidence="2">BECK_BZ15</strain>
    </source>
</reference>
<evidence type="ECO:0008006" key="4">
    <source>
        <dbReference type="Google" id="ProtNLM"/>
    </source>
</evidence>
<dbReference type="EMBL" id="CAADEW010000007">
    <property type="protein sequence ID" value="VFJ44609.1"/>
    <property type="molecule type" value="Genomic_DNA"/>
</dbReference>
<dbReference type="AlphaFoldDB" id="A0A450SKX0"/>
<evidence type="ECO:0000313" key="3">
    <source>
        <dbReference type="EMBL" id="VFJ54227.1"/>
    </source>
</evidence>
<proteinExistence type="predicted"/>
<name>A0A450SKX0_9GAMM</name>
<keyword evidence="1" id="KW-0812">Transmembrane</keyword>
<feature type="transmembrane region" description="Helical" evidence="1">
    <location>
        <begin position="126"/>
        <end position="147"/>
    </location>
</feature>
<gene>
    <name evidence="2" type="ORF">BECKFW1821A_GA0114235_100742</name>
    <name evidence="3" type="ORF">BECKFW1821B_GA0114236_101733</name>
</gene>
<protein>
    <recommendedName>
        <fullName evidence="4">SMODS and SLOG-associating 2TM effector domain-containing protein</fullName>
    </recommendedName>
</protein>
<feature type="transmembrane region" description="Helical" evidence="1">
    <location>
        <begin position="30"/>
        <end position="49"/>
    </location>
</feature>
<dbReference type="InterPro" id="IPR056918">
    <property type="entry name" value="8xMP"/>
</dbReference>
<organism evidence="3">
    <name type="scientific">Candidatus Kentrum sp. FW</name>
    <dbReference type="NCBI Taxonomy" id="2126338"/>
    <lineage>
        <taxon>Bacteria</taxon>
        <taxon>Pseudomonadati</taxon>
        <taxon>Pseudomonadota</taxon>
        <taxon>Gammaproteobacteria</taxon>
        <taxon>Candidatus Kentrum</taxon>
    </lineage>
</organism>
<dbReference type="Pfam" id="PF24838">
    <property type="entry name" value="8xMP"/>
    <property type="match status" value="1"/>
</dbReference>
<evidence type="ECO:0000256" key="1">
    <source>
        <dbReference type="SAM" id="Phobius"/>
    </source>
</evidence>
<keyword evidence="1" id="KW-1133">Transmembrane helix</keyword>